<reference evidence="3" key="1">
    <citation type="submission" date="2017-02" db="UniProtKB">
        <authorList>
            <consortium name="WormBaseParasite"/>
        </authorList>
    </citation>
    <scope>IDENTIFICATION</scope>
</reference>
<name>A0A0R3SQL9_HYMDI</name>
<protein>
    <submittedName>
        <fullName evidence="3">DUF2281 domain-containing protein</fullName>
    </submittedName>
</protein>
<dbReference type="Proteomes" id="UP000274504">
    <property type="component" value="Unassembled WGS sequence"/>
</dbReference>
<organism evidence="3">
    <name type="scientific">Hymenolepis diminuta</name>
    <name type="common">Rat tapeworm</name>
    <dbReference type="NCBI Taxonomy" id="6216"/>
    <lineage>
        <taxon>Eukaryota</taxon>
        <taxon>Metazoa</taxon>
        <taxon>Spiralia</taxon>
        <taxon>Lophotrochozoa</taxon>
        <taxon>Platyhelminthes</taxon>
        <taxon>Cestoda</taxon>
        <taxon>Eucestoda</taxon>
        <taxon>Cyclophyllidea</taxon>
        <taxon>Hymenolepididae</taxon>
        <taxon>Hymenolepis</taxon>
    </lineage>
</organism>
<evidence type="ECO:0000313" key="1">
    <source>
        <dbReference type="EMBL" id="VDL59692.1"/>
    </source>
</evidence>
<dbReference type="WBParaSite" id="HDID_0000737601-mRNA-1">
    <property type="protein sequence ID" value="HDID_0000737601-mRNA-1"/>
    <property type="gene ID" value="HDID_0000737601"/>
</dbReference>
<accession>A0A0R3SQL9</accession>
<dbReference type="AlphaFoldDB" id="A0A0R3SQL9"/>
<proteinExistence type="predicted"/>
<sequence>MKSEYVSEELRPPFAEALAADLGHWLRREECFPCRWQWQWNTFTAPSAETLPETPLFPPVEAHLTPYCHDEIQNTSC</sequence>
<dbReference type="EMBL" id="UYSG01010929">
    <property type="protein sequence ID" value="VDL59692.1"/>
    <property type="molecule type" value="Genomic_DNA"/>
</dbReference>
<gene>
    <name evidence="1" type="ORF">HDID_LOCUS7374</name>
</gene>
<reference evidence="1 2" key="2">
    <citation type="submission" date="2018-11" db="EMBL/GenBank/DDBJ databases">
        <authorList>
            <consortium name="Pathogen Informatics"/>
        </authorList>
    </citation>
    <scope>NUCLEOTIDE SEQUENCE [LARGE SCALE GENOMIC DNA]</scope>
</reference>
<evidence type="ECO:0000313" key="3">
    <source>
        <dbReference type="WBParaSite" id="HDID_0000737601-mRNA-1"/>
    </source>
</evidence>
<evidence type="ECO:0000313" key="2">
    <source>
        <dbReference type="Proteomes" id="UP000274504"/>
    </source>
</evidence>